<dbReference type="OrthoDB" id="6435638at2759"/>
<keyword evidence="1" id="KW-1133">Transmembrane helix</keyword>
<protein>
    <submittedName>
        <fullName evidence="2">Uncharacterized protein</fullName>
    </submittedName>
</protein>
<keyword evidence="1" id="KW-0812">Transmembrane</keyword>
<name>A0A0C2FGD4_9BILA</name>
<dbReference type="EMBL" id="KN780974">
    <property type="protein sequence ID" value="KIH44016.1"/>
    <property type="molecule type" value="Genomic_DNA"/>
</dbReference>
<dbReference type="Proteomes" id="UP000054047">
    <property type="component" value="Unassembled WGS sequence"/>
</dbReference>
<gene>
    <name evidence="2" type="ORF">ANCDUO_25970</name>
</gene>
<evidence type="ECO:0000313" key="3">
    <source>
        <dbReference type="Proteomes" id="UP000054047"/>
    </source>
</evidence>
<dbReference type="AlphaFoldDB" id="A0A0C2FGD4"/>
<keyword evidence="1" id="KW-0472">Membrane</keyword>
<feature type="transmembrane region" description="Helical" evidence="1">
    <location>
        <begin position="45"/>
        <end position="67"/>
    </location>
</feature>
<sequence length="96" mass="11447">MPQLFVWRSYVPFQHLNWSQCLQIWEIARLENATARGRLFDAESWYSIAHIGLIFWIPALIIVLAFLQQSLLRQPNFLHKSRDYARILKLESYNQG</sequence>
<accession>A0A0C2FGD4</accession>
<keyword evidence="3" id="KW-1185">Reference proteome</keyword>
<evidence type="ECO:0000313" key="2">
    <source>
        <dbReference type="EMBL" id="KIH44016.1"/>
    </source>
</evidence>
<organism evidence="2 3">
    <name type="scientific">Ancylostoma duodenale</name>
    <dbReference type="NCBI Taxonomy" id="51022"/>
    <lineage>
        <taxon>Eukaryota</taxon>
        <taxon>Metazoa</taxon>
        <taxon>Ecdysozoa</taxon>
        <taxon>Nematoda</taxon>
        <taxon>Chromadorea</taxon>
        <taxon>Rhabditida</taxon>
        <taxon>Rhabditina</taxon>
        <taxon>Rhabditomorpha</taxon>
        <taxon>Strongyloidea</taxon>
        <taxon>Ancylostomatidae</taxon>
        <taxon>Ancylostomatinae</taxon>
        <taxon>Ancylostoma</taxon>
    </lineage>
</organism>
<evidence type="ECO:0000256" key="1">
    <source>
        <dbReference type="SAM" id="Phobius"/>
    </source>
</evidence>
<proteinExistence type="predicted"/>
<reference evidence="2 3" key="1">
    <citation type="submission" date="2013-12" db="EMBL/GenBank/DDBJ databases">
        <title>Draft genome of the parsitic nematode Ancylostoma duodenale.</title>
        <authorList>
            <person name="Mitreva M."/>
        </authorList>
    </citation>
    <scope>NUCLEOTIDE SEQUENCE [LARGE SCALE GENOMIC DNA]</scope>
    <source>
        <strain evidence="2 3">Zhejiang</strain>
    </source>
</reference>